<organism evidence="6 7">
    <name type="scientific">Aspergillus granulosus</name>
    <dbReference type="NCBI Taxonomy" id="176169"/>
    <lineage>
        <taxon>Eukaryota</taxon>
        <taxon>Fungi</taxon>
        <taxon>Dikarya</taxon>
        <taxon>Ascomycota</taxon>
        <taxon>Pezizomycotina</taxon>
        <taxon>Eurotiomycetes</taxon>
        <taxon>Eurotiomycetidae</taxon>
        <taxon>Eurotiales</taxon>
        <taxon>Aspergillaceae</taxon>
        <taxon>Aspergillus</taxon>
        <taxon>Aspergillus subgen. Nidulantes</taxon>
    </lineage>
</organism>
<dbReference type="Gene3D" id="1.20.1280.290">
    <property type="match status" value="1"/>
</dbReference>
<evidence type="ECO:0000313" key="7">
    <source>
        <dbReference type="Proteomes" id="UP001610334"/>
    </source>
</evidence>
<name>A0ABR4HX42_9EURO</name>
<proteinExistence type="predicted"/>
<reference evidence="6 7" key="1">
    <citation type="submission" date="2024-07" db="EMBL/GenBank/DDBJ databases">
        <title>Section-level genome sequencing and comparative genomics of Aspergillus sections Usti and Cavernicolus.</title>
        <authorList>
            <consortium name="Lawrence Berkeley National Laboratory"/>
            <person name="Nybo J.L."/>
            <person name="Vesth T.C."/>
            <person name="Theobald S."/>
            <person name="Frisvad J.C."/>
            <person name="Larsen T.O."/>
            <person name="Kjaerboelling I."/>
            <person name="Rothschild-Mancinelli K."/>
            <person name="Lyhne E.K."/>
            <person name="Kogle M.E."/>
            <person name="Barry K."/>
            <person name="Clum A."/>
            <person name="Na H."/>
            <person name="Ledsgaard L."/>
            <person name="Lin J."/>
            <person name="Lipzen A."/>
            <person name="Kuo A."/>
            <person name="Riley R."/>
            <person name="Mondo S."/>
            <person name="Labutti K."/>
            <person name="Haridas S."/>
            <person name="Pangalinan J."/>
            <person name="Salamov A.A."/>
            <person name="Simmons B.A."/>
            <person name="Magnuson J.K."/>
            <person name="Chen J."/>
            <person name="Drula E."/>
            <person name="Henrissat B."/>
            <person name="Wiebenga A."/>
            <person name="Lubbers R.J."/>
            <person name="Gomes A.C."/>
            <person name="Makela M.R."/>
            <person name="Stajich J."/>
            <person name="Grigoriev I.V."/>
            <person name="Mortensen U.H."/>
            <person name="De Vries R.P."/>
            <person name="Baker S.E."/>
            <person name="Andersen M.R."/>
        </authorList>
    </citation>
    <scope>NUCLEOTIDE SEQUENCE [LARGE SCALE GENOMIC DNA]</scope>
    <source>
        <strain evidence="6 7">CBS 588.65</strain>
    </source>
</reference>
<feature type="transmembrane region" description="Helical" evidence="5">
    <location>
        <begin position="234"/>
        <end position="255"/>
    </location>
</feature>
<dbReference type="InterPro" id="IPR006603">
    <property type="entry name" value="PQ-loop_rpt"/>
</dbReference>
<feature type="transmembrane region" description="Helical" evidence="5">
    <location>
        <begin position="38"/>
        <end position="64"/>
    </location>
</feature>
<feature type="transmembrane region" description="Helical" evidence="5">
    <location>
        <begin position="6"/>
        <end position="26"/>
    </location>
</feature>
<evidence type="ECO:0000256" key="3">
    <source>
        <dbReference type="ARBA" id="ARBA00022989"/>
    </source>
</evidence>
<evidence type="ECO:0000313" key="6">
    <source>
        <dbReference type="EMBL" id="KAL2820072.1"/>
    </source>
</evidence>
<accession>A0ABR4HX42</accession>
<comment type="caution">
    <text evidence="6">The sequence shown here is derived from an EMBL/GenBank/DDBJ whole genome shotgun (WGS) entry which is preliminary data.</text>
</comment>
<comment type="subcellular location">
    <subcellularLocation>
        <location evidence="1">Membrane</location>
        <topology evidence="1">Multi-pass membrane protein</topology>
    </subcellularLocation>
</comment>
<feature type="transmembrane region" description="Helical" evidence="5">
    <location>
        <begin position="84"/>
        <end position="105"/>
    </location>
</feature>
<evidence type="ECO:0000256" key="5">
    <source>
        <dbReference type="SAM" id="Phobius"/>
    </source>
</evidence>
<evidence type="ECO:0000256" key="4">
    <source>
        <dbReference type="ARBA" id="ARBA00023136"/>
    </source>
</evidence>
<sequence>MTRPQLPNWFRIALSFLTVLSFLPQLRRLWLTKNSAGISIYYVLFNVIVATNQFTIIFALLFTYPGGLGRFTHRPITTGDWLNFLHVSVTLLVFLAFFALTIVYRPAGDSLQKRITISLYSLFLLFTIIPEAFLLAAGYAEDQYGIKLLELVLFIPISMGNLLATGLGALSVVFQARQVLQQQRQRSSLPTALSSFSLLAQAVVFAILATSWVWRVSWENPPSRIGVKQWFATYGWAVVQNAIFALVQFSLFCMLHYSGRAGLLRASSPMGQNVEVEPLLHGHF</sequence>
<gene>
    <name evidence="6" type="ORF">BJX63DRAFT_337304</name>
</gene>
<keyword evidence="4 5" id="KW-0472">Membrane</keyword>
<feature type="transmembrane region" description="Helical" evidence="5">
    <location>
        <begin position="195"/>
        <end position="214"/>
    </location>
</feature>
<evidence type="ECO:0000256" key="2">
    <source>
        <dbReference type="ARBA" id="ARBA00022692"/>
    </source>
</evidence>
<evidence type="ECO:0000256" key="1">
    <source>
        <dbReference type="ARBA" id="ARBA00004141"/>
    </source>
</evidence>
<keyword evidence="7" id="KW-1185">Reference proteome</keyword>
<dbReference type="EMBL" id="JBFXLT010000008">
    <property type="protein sequence ID" value="KAL2820072.1"/>
    <property type="molecule type" value="Genomic_DNA"/>
</dbReference>
<dbReference type="Pfam" id="PF04193">
    <property type="entry name" value="PQ-loop"/>
    <property type="match status" value="1"/>
</dbReference>
<keyword evidence="3 5" id="KW-1133">Transmembrane helix</keyword>
<feature type="transmembrane region" description="Helical" evidence="5">
    <location>
        <begin position="117"/>
        <end position="139"/>
    </location>
</feature>
<protein>
    <submittedName>
        <fullName evidence="6">Uncharacterized protein</fullName>
    </submittedName>
</protein>
<keyword evidence="2 5" id="KW-0812">Transmembrane</keyword>
<dbReference type="Proteomes" id="UP001610334">
    <property type="component" value="Unassembled WGS sequence"/>
</dbReference>
<feature type="transmembrane region" description="Helical" evidence="5">
    <location>
        <begin position="151"/>
        <end position="174"/>
    </location>
</feature>